<accession>A0AAV5EP48</accession>
<proteinExistence type="predicted"/>
<dbReference type="CDD" id="cd06257">
    <property type="entry name" value="DnaJ"/>
    <property type="match status" value="1"/>
</dbReference>
<dbReference type="InterPro" id="IPR001623">
    <property type="entry name" value="DnaJ_domain"/>
</dbReference>
<dbReference type="InterPro" id="IPR036869">
    <property type="entry name" value="J_dom_sf"/>
</dbReference>
<reference evidence="2" key="1">
    <citation type="journal article" date="2018" name="DNA Res.">
        <title>Multiple hybrid de novo genome assembly of finger millet, an orphan allotetraploid crop.</title>
        <authorList>
            <person name="Hatakeyama M."/>
            <person name="Aluri S."/>
            <person name="Balachadran M.T."/>
            <person name="Sivarajan S.R."/>
            <person name="Patrignani A."/>
            <person name="Gruter S."/>
            <person name="Poveda L."/>
            <person name="Shimizu-Inatsugi R."/>
            <person name="Baeten J."/>
            <person name="Francoijs K.J."/>
            <person name="Nataraja K.N."/>
            <person name="Reddy Y.A.N."/>
            <person name="Phadnis S."/>
            <person name="Ravikumar R.L."/>
            <person name="Schlapbach R."/>
            <person name="Sreeman S.M."/>
            <person name="Shimizu K.K."/>
        </authorList>
    </citation>
    <scope>NUCLEOTIDE SEQUENCE</scope>
</reference>
<keyword evidence="3" id="KW-1185">Reference proteome</keyword>
<feature type="region of interest" description="Disordered" evidence="1">
    <location>
        <begin position="111"/>
        <end position="133"/>
    </location>
</feature>
<gene>
    <name evidence="2" type="primary">gb12353</name>
    <name evidence="2" type="ORF">PR202_gb12353</name>
</gene>
<dbReference type="AlphaFoldDB" id="A0AAV5EP48"/>
<evidence type="ECO:0000313" key="2">
    <source>
        <dbReference type="EMBL" id="GJN24602.1"/>
    </source>
</evidence>
<feature type="region of interest" description="Disordered" evidence="1">
    <location>
        <begin position="1"/>
        <end position="85"/>
    </location>
</feature>
<organism evidence="2 3">
    <name type="scientific">Eleusine coracana subsp. coracana</name>
    <dbReference type="NCBI Taxonomy" id="191504"/>
    <lineage>
        <taxon>Eukaryota</taxon>
        <taxon>Viridiplantae</taxon>
        <taxon>Streptophyta</taxon>
        <taxon>Embryophyta</taxon>
        <taxon>Tracheophyta</taxon>
        <taxon>Spermatophyta</taxon>
        <taxon>Magnoliopsida</taxon>
        <taxon>Liliopsida</taxon>
        <taxon>Poales</taxon>
        <taxon>Poaceae</taxon>
        <taxon>PACMAD clade</taxon>
        <taxon>Chloridoideae</taxon>
        <taxon>Cynodonteae</taxon>
        <taxon>Eleusininae</taxon>
        <taxon>Eleusine</taxon>
    </lineage>
</organism>
<dbReference type="GO" id="GO:0005783">
    <property type="term" value="C:endoplasmic reticulum"/>
    <property type="evidence" value="ECO:0007669"/>
    <property type="project" value="UniProtKB-ARBA"/>
</dbReference>
<reference evidence="2" key="2">
    <citation type="submission" date="2021-12" db="EMBL/GenBank/DDBJ databases">
        <title>Resequencing data analysis of finger millet.</title>
        <authorList>
            <person name="Hatakeyama M."/>
            <person name="Aluri S."/>
            <person name="Balachadran M.T."/>
            <person name="Sivarajan S.R."/>
            <person name="Poveda L."/>
            <person name="Shimizu-Inatsugi R."/>
            <person name="Schlapbach R."/>
            <person name="Sreeman S.M."/>
            <person name="Shimizu K.K."/>
        </authorList>
    </citation>
    <scope>NUCLEOTIDE SEQUENCE</scope>
</reference>
<protein>
    <recommendedName>
        <fullName evidence="4">J domain-containing protein</fullName>
    </recommendedName>
</protein>
<evidence type="ECO:0000256" key="1">
    <source>
        <dbReference type="SAM" id="MobiDB-lite"/>
    </source>
</evidence>
<dbReference type="Proteomes" id="UP001054889">
    <property type="component" value="Unassembled WGS sequence"/>
</dbReference>
<name>A0AAV5EP48_ELECO</name>
<feature type="compositionally biased region" description="Basic and acidic residues" evidence="1">
    <location>
        <begin position="31"/>
        <end position="46"/>
    </location>
</feature>
<evidence type="ECO:0008006" key="4">
    <source>
        <dbReference type="Google" id="ProtNLM"/>
    </source>
</evidence>
<comment type="caution">
    <text evidence="2">The sequence shown here is derived from an EMBL/GenBank/DDBJ whole genome shotgun (WGS) entry which is preliminary data.</text>
</comment>
<dbReference type="Gene3D" id="1.10.287.110">
    <property type="entry name" value="DnaJ domain"/>
    <property type="match status" value="1"/>
</dbReference>
<dbReference type="SUPFAM" id="SSF46565">
    <property type="entry name" value="Chaperone J-domain"/>
    <property type="match status" value="1"/>
</dbReference>
<dbReference type="EMBL" id="BQKI01000077">
    <property type="protein sequence ID" value="GJN24602.1"/>
    <property type="molecule type" value="Genomic_DNA"/>
</dbReference>
<evidence type="ECO:0000313" key="3">
    <source>
        <dbReference type="Proteomes" id="UP001054889"/>
    </source>
</evidence>
<sequence>MEISMTLASRRASEQPSGGGGAGERARKRQRAGEGSDRRRVRESKHAVSRASDQPSGGGGSVRGSQEAAAHAWNPSPLRPPLSAPSSPFSLDVRAAALASPGDALSALLPQRESSPSARDEGGPRPPAAPTSTARNHVFAAFGKGSFAKAATGRSEKDYYATLNIRHDATLQEVNAAYRTLAHKRSRIQWSEGYHCVDIVLQRFQDLRADF</sequence>